<dbReference type="Gene3D" id="3.40.50.2300">
    <property type="match status" value="1"/>
</dbReference>
<dbReference type="EMBL" id="JBHTBR010000002">
    <property type="protein sequence ID" value="MFC7290590.1"/>
    <property type="molecule type" value="Genomic_DNA"/>
</dbReference>
<dbReference type="Proteomes" id="UP001596492">
    <property type="component" value="Unassembled WGS sequence"/>
</dbReference>
<sequence>MSQTSKNLDVKSASILVVDDHANVSKLVEAYVSKAGLDHIEIDHAANIEIALIRISQKRPNIVLLDNLLPPHFDFRYSVQELRAAYEGPLVLFSGEIPNNIGTHEIDNSLSATMSKDDISTERFTALIKKYI</sequence>
<organism evidence="3 4">
    <name type="scientific">Hirschia litorea</name>
    <dbReference type="NCBI Taxonomy" id="1199156"/>
    <lineage>
        <taxon>Bacteria</taxon>
        <taxon>Pseudomonadati</taxon>
        <taxon>Pseudomonadota</taxon>
        <taxon>Alphaproteobacteria</taxon>
        <taxon>Hyphomonadales</taxon>
        <taxon>Hyphomonadaceae</taxon>
        <taxon>Hirschia</taxon>
    </lineage>
</organism>
<evidence type="ECO:0000256" key="1">
    <source>
        <dbReference type="PROSITE-ProRule" id="PRU00169"/>
    </source>
</evidence>
<evidence type="ECO:0000313" key="4">
    <source>
        <dbReference type="Proteomes" id="UP001596492"/>
    </source>
</evidence>
<comment type="caution">
    <text evidence="3">The sequence shown here is derived from an EMBL/GenBank/DDBJ whole genome shotgun (WGS) entry which is preliminary data.</text>
</comment>
<proteinExistence type="predicted"/>
<accession>A0ABW2IHL1</accession>
<keyword evidence="1" id="KW-0597">Phosphoprotein</keyword>
<dbReference type="RefSeq" id="WP_382165601.1">
    <property type="nucleotide sequence ID" value="NZ_JBHTBR010000002.1"/>
</dbReference>
<protein>
    <submittedName>
        <fullName evidence="3">Response regulator</fullName>
    </submittedName>
</protein>
<feature type="modified residue" description="4-aspartylphosphate" evidence="1">
    <location>
        <position position="66"/>
    </location>
</feature>
<keyword evidence="4" id="KW-1185">Reference proteome</keyword>
<dbReference type="SUPFAM" id="SSF52172">
    <property type="entry name" value="CheY-like"/>
    <property type="match status" value="1"/>
</dbReference>
<dbReference type="InterPro" id="IPR001789">
    <property type="entry name" value="Sig_transdc_resp-reg_receiver"/>
</dbReference>
<reference evidence="4" key="1">
    <citation type="journal article" date="2019" name="Int. J. Syst. Evol. Microbiol.">
        <title>The Global Catalogue of Microorganisms (GCM) 10K type strain sequencing project: providing services to taxonomists for standard genome sequencing and annotation.</title>
        <authorList>
            <consortium name="The Broad Institute Genomics Platform"/>
            <consortium name="The Broad Institute Genome Sequencing Center for Infectious Disease"/>
            <person name="Wu L."/>
            <person name="Ma J."/>
        </authorList>
    </citation>
    <scope>NUCLEOTIDE SEQUENCE [LARGE SCALE GENOMIC DNA]</scope>
    <source>
        <strain evidence="4">CCUG 51308</strain>
    </source>
</reference>
<evidence type="ECO:0000259" key="2">
    <source>
        <dbReference type="PROSITE" id="PS50110"/>
    </source>
</evidence>
<feature type="domain" description="Response regulatory" evidence="2">
    <location>
        <begin position="14"/>
        <end position="132"/>
    </location>
</feature>
<dbReference type="PROSITE" id="PS50110">
    <property type="entry name" value="RESPONSE_REGULATORY"/>
    <property type="match status" value="1"/>
</dbReference>
<dbReference type="InterPro" id="IPR011006">
    <property type="entry name" value="CheY-like_superfamily"/>
</dbReference>
<evidence type="ECO:0000313" key="3">
    <source>
        <dbReference type="EMBL" id="MFC7290590.1"/>
    </source>
</evidence>
<gene>
    <name evidence="3" type="ORF">ACFQS8_03090</name>
</gene>
<name>A0ABW2IHL1_9PROT</name>